<evidence type="ECO:0000256" key="5">
    <source>
        <dbReference type="ARBA" id="ARBA00024029"/>
    </source>
</evidence>
<comment type="caution">
    <text evidence="6">The sequence shown here is derived from an EMBL/GenBank/DDBJ whole genome shotgun (WGS) entry which is preliminary data.</text>
</comment>
<keyword evidence="2" id="KW-0479">Metal-binding</keyword>
<dbReference type="Pfam" id="PF02633">
    <property type="entry name" value="Creatininase"/>
    <property type="match status" value="1"/>
</dbReference>
<keyword evidence="7" id="KW-1185">Reference proteome</keyword>
<dbReference type="RefSeq" id="WP_261605796.1">
    <property type="nucleotide sequence ID" value="NZ_JAODOR010000003.1"/>
</dbReference>
<dbReference type="PANTHER" id="PTHR35005:SF1">
    <property type="entry name" value="2-AMINO-5-FORMYLAMINO-6-RIBOSYLAMINOPYRIMIDIN-4(3H)-ONE 5'-MONOPHOSPHATE DEFORMYLASE"/>
    <property type="match status" value="1"/>
</dbReference>
<dbReference type="Proteomes" id="UP001300496">
    <property type="component" value="Unassembled WGS sequence"/>
</dbReference>
<evidence type="ECO:0000256" key="1">
    <source>
        <dbReference type="ARBA" id="ARBA00001947"/>
    </source>
</evidence>
<gene>
    <name evidence="6" type="ORF">N4R40_02550</name>
</gene>
<dbReference type="EMBL" id="JAODOR010000003">
    <property type="protein sequence ID" value="MCT9001249.1"/>
    <property type="molecule type" value="Genomic_DNA"/>
</dbReference>
<dbReference type="InterPro" id="IPR003785">
    <property type="entry name" value="Creatininase/forma_Hydrolase"/>
</dbReference>
<dbReference type="Gene3D" id="3.40.50.10310">
    <property type="entry name" value="Creatininase"/>
    <property type="match status" value="1"/>
</dbReference>
<organism evidence="6 7">
    <name type="scientific">Microbacterium memoriense</name>
    <dbReference type="NCBI Taxonomy" id="2978350"/>
    <lineage>
        <taxon>Bacteria</taxon>
        <taxon>Bacillati</taxon>
        <taxon>Actinomycetota</taxon>
        <taxon>Actinomycetes</taxon>
        <taxon>Micrococcales</taxon>
        <taxon>Microbacteriaceae</taxon>
        <taxon>Microbacterium</taxon>
    </lineage>
</organism>
<sequence>MSVLRSRRWGDLSGPALTEALTSSSILVLPVGAIEHHGGHLPLSTDLVMAEEIAARIVDAATQAGHDAWLLPALGVTKSDEHAWAPGTLWLSGETFARVLVDLGRSIAATPARTVLFYNGHGGNIAPLNVALRELRRQFGLNTFLDGVRVPAGPDERGFGIHGGHGETSLLMHLRPDLVDTTAATRAVPDALAGFERIGFAASPVQFGWCSDDFASGGVIGDPTTATAAEGAALAARLVEDGVATIDEISRWPIGPRAV</sequence>
<dbReference type="SUPFAM" id="SSF102215">
    <property type="entry name" value="Creatininase"/>
    <property type="match status" value="1"/>
</dbReference>
<evidence type="ECO:0000313" key="7">
    <source>
        <dbReference type="Proteomes" id="UP001300496"/>
    </source>
</evidence>
<keyword evidence="4" id="KW-0862">Zinc</keyword>
<protein>
    <submittedName>
        <fullName evidence="6">Creatininase family protein</fullName>
    </submittedName>
</protein>
<evidence type="ECO:0000256" key="4">
    <source>
        <dbReference type="ARBA" id="ARBA00022833"/>
    </source>
</evidence>
<reference evidence="6 7" key="1">
    <citation type="journal article" date="2024" name="Int. J. Syst. Evol. Microbiol.">
        <title>Microbacterium memoriense sp. nov., a member of the Actinomycetota from marine beach sediment of the north coast of Portugal.</title>
        <authorList>
            <person name="Santos J.D.N.D."/>
            <person name="Klimek D."/>
            <person name="Calusinska M."/>
            <person name="Lobo-da-Cunha A."/>
            <person name="Catita J."/>
            <person name="Goncalves H."/>
            <person name="Gonzalez I."/>
            <person name="Lage O.M."/>
        </authorList>
    </citation>
    <scope>NUCLEOTIDE SEQUENCE [LARGE SCALE GENOMIC DNA]</scope>
    <source>
        <strain evidence="6 7">PMIC_1C1B</strain>
    </source>
</reference>
<accession>A0ABT2P9E2</accession>
<keyword evidence="3" id="KW-0378">Hydrolase</keyword>
<dbReference type="InterPro" id="IPR024087">
    <property type="entry name" value="Creatininase-like_sf"/>
</dbReference>
<evidence type="ECO:0000313" key="6">
    <source>
        <dbReference type="EMBL" id="MCT9001249.1"/>
    </source>
</evidence>
<comment type="cofactor">
    <cofactor evidence="1">
        <name>Zn(2+)</name>
        <dbReference type="ChEBI" id="CHEBI:29105"/>
    </cofactor>
</comment>
<comment type="similarity">
    <text evidence="5">Belongs to the creatininase superfamily.</text>
</comment>
<evidence type="ECO:0000256" key="3">
    <source>
        <dbReference type="ARBA" id="ARBA00022801"/>
    </source>
</evidence>
<evidence type="ECO:0000256" key="2">
    <source>
        <dbReference type="ARBA" id="ARBA00022723"/>
    </source>
</evidence>
<proteinExistence type="inferred from homology"/>
<name>A0ABT2P9E2_9MICO</name>
<dbReference type="PANTHER" id="PTHR35005">
    <property type="entry name" value="3-DEHYDRO-SCYLLO-INOSOSE HYDROLASE"/>
    <property type="match status" value="1"/>
</dbReference>